<protein>
    <recommendedName>
        <fullName evidence="1">TH1 domain-containing protein</fullName>
    </recommendedName>
</protein>
<organism evidence="2 3">
    <name type="scientific">Reticulomyxa filosa</name>
    <dbReference type="NCBI Taxonomy" id="46433"/>
    <lineage>
        <taxon>Eukaryota</taxon>
        <taxon>Sar</taxon>
        <taxon>Rhizaria</taxon>
        <taxon>Retaria</taxon>
        <taxon>Foraminifera</taxon>
        <taxon>Monothalamids</taxon>
        <taxon>Reticulomyxidae</taxon>
        <taxon>Reticulomyxa</taxon>
    </lineage>
</organism>
<dbReference type="GO" id="GO:0016459">
    <property type="term" value="C:myosin complex"/>
    <property type="evidence" value="ECO:0007669"/>
    <property type="project" value="InterPro"/>
</dbReference>
<dbReference type="PANTHER" id="PTHR34969">
    <property type="entry name" value="OS01G0621700 PROTEIN"/>
    <property type="match status" value="1"/>
</dbReference>
<dbReference type="Proteomes" id="UP000023152">
    <property type="component" value="Unassembled WGS sequence"/>
</dbReference>
<comment type="caution">
    <text evidence="2">The sequence shown here is derived from an EMBL/GenBank/DDBJ whole genome shotgun (WGS) entry which is preliminary data.</text>
</comment>
<dbReference type="PANTHER" id="PTHR34969:SF1">
    <property type="entry name" value="TH1 DOMAIN-CONTAINING PROTEIN"/>
    <property type="match status" value="1"/>
</dbReference>
<dbReference type="PROSITE" id="PS51757">
    <property type="entry name" value="TH1"/>
    <property type="match status" value="1"/>
</dbReference>
<dbReference type="OrthoDB" id="6108017at2759"/>
<evidence type="ECO:0000313" key="3">
    <source>
        <dbReference type="Proteomes" id="UP000023152"/>
    </source>
</evidence>
<proteinExistence type="predicted"/>
<evidence type="ECO:0000313" key="2">
    <source>
        <dbReference type="EMBL" id="ETO30714.1"/>
    </source>
</evidence>
<evidence type="ECO:0000259" key="1">
    <source>
        <dbReference type="PROSITE" id="PS51757"/>
    </source>
</evidence>
<dbReference type="GO" id="GO:0003774">
    <property type="term" value="F:cytoskeletal motor activity"/>
    <property type="evidence" value="ECO:0007669"/>
    <property type="project" value="InterPro"/>
</dbReference>
<dbReference type="InterPro" id="IPR010926">
    <property type="entry name" value="Myosin_TH1"/>
</dbReference>
<dbReference type="AlphaFoldDB" id="X6NY09"/>
<keyword evidence="3" id="KW-1185">Reference proteome</keyword>
<name>X6NY09_RETFI</name>
<sequence>MATASEDHLLLAKNSNCQKMLSKMGKRREKCLFLKKQSTPFEYLNKKRGEVKQRKRNNFPLPEKVIFSDNLIKINKRSKEQERVLLITDKAVYNLKPKEYHKCQRRIDIDKIVSVSEAKDSDEFTIHVPEEYDYRYKTVCAKHISPYAYSQNNVYLAQ</sequence>
<feature type="non-terminal residue" evidence="2">
    <location>
        <position position="158"/>
    </location>
</feature>
<reference evidence="2 3" key="1">
    <citation type="journal article" date="2013" name="Curr. Biol.">
        <title>The Genome of the Foraminiferan Reticulomyxa filosa.</title>
        <authorList>
            <person name="Glockner G."/>
            <person name="Hulsmann N."/>
            <person name="Schleicher M."/>
            <person name="Noegel A.A."/>
            <person name="Eichinger L."/>
            <person name="Gallinger C."/>
            <person name="Pawlowski J."/>
            <person name="Sierra R."/>
            <person name="Euteneuer U."/>
            <person name="Pillet L."/>
            <person name="Moustafa A."/>
            <person name="Platzer M."/>
            <person name="Groth M."/>
            <person name="Szafranski K."/>
            <person name="Schliwa M."/>
        </authorList>
    </citation>
    <scope>NUCLEOTIDE SEQUENCE [LARGE SCALE GENOMIC DNA]</scope>
</reference>
<dbReference type="Pfam" id="PF06017">
    <property type="entry name" value="Myosin_TH1"/>
    <property type="match status" value="1"/>
</dbReference>
<accession>X6NY09</accession>
<gene>
    <name evidence="2" type="ORF">RFI_06406</name>
</gene>
<feature type="domain" description="TH1" evidence="1">
    <location>
        <begin position="26"/>
        <end position="158"/>
    </location>
</feature>
<dbReference type="EMBL" id="ASPP01005351">
    <property type="protein sequence ID" value="ETO30714.1"/>
    <property type="molecule type" value="Genomic_DNA"/>
</dbReference>